<feature type="chain" id="PRO_5003625569" description="Outer membrane protein" evidence="1">
    <location>
        <begin position="25"/>
        <end position="206"/>
    </location>
</feature>
<dbReference type="PATRIC" id="fig|182217.3.peg.160"/>
<keyword evidence="3" id="KW-1185">Reference proteome</keyword>
<dbReference type="HOGENOM" id="CLU_1265496_0_0_7"/>
<sequence>MKIFKTLSLYALLSLGIFSSLAYAEKLQDIANYPNWLKLNFFELDNPRNQYVGSASINSGKQDFYFNYIPYDEKLPPIKNAEKIAFLRAKLNAYSALESILITKKMRERLYETLQTQNKNINSLFKIVDFLVSKSILAKQYADTTNHRLYVMVQFPFIDPKELSAYFKKQNAELSLENAKAISAILNKTLFSNPTSFRLKTRNGVF</sequence>
<feature type="signal peptide" evidence="1">
    <location>
        <begin position="1"/>
        <end position="24"/>
    </location>
</feature>
<dbReference type="Proteomes" id="UP000005010">
    <property type="component" value="Chromosome"/>
</dbReference>
<name>I0EKH7_HELC0</name>
<evidence type="ECO:0000313" key="2">
    <source>
        <dbReference type="EMBL" id="AFI03446.1"/>
    </source>
</evidence>
<dbReference type="AlphaFoldDB" id="I0EKH7"/>
<gene>
    <name evidence="2" type="ordered locus">HCW_00765</name>
</gene>
<proteinExistence type="predicted"/>
<keyword evidence="1" id="KW-0732">Signal</keyword>
<organism evidence="2 3">
    <name type="scientific">Helicobacter cetorum (strain ATCC BAA-429 / MIT 00-7128)</name>
    <dbReference type="NCBI Taxonomy" id="182217"/>
    <lineage>
        <taxon>Bacteria</taxon>
        <taxon>Pseudomonadati</taxon>
        <taxon>Campylobacterota</taxon>
        <taxon>Epsilonproteobacteria</taxon>
        <taxon>Campylobacterales</taxon>
        <taxon>Helicobacteraceae</taxon>
        <taxon>Helicobacter</taxon>
    </lineage>
</organism>
<evidence type="ECO:0000256" key="1">
    <source>
        <dbReference type="SAM" id="SignalP"/>
    </source>
</evidence>
<dbReference type="EMBL" id="CP003479">
    <property type="protein sequence ID" value="AFI03446.1"/>
    <property type="molecule type" value="Genomic_DNA"/>
</dbReference>
<evidence type="ECO:0008006" key="4">
    <source>
        <dbReference type="Google" id="ProtNLM"/>
    </source>
</evidence>
<evidence type="ECO:0000313" key="3">
    <source>
        <dbReference type="Proteomes" id="UP000005010"/>
    </source>
</evidence>
<reference evidence="3" key="1">
    <citation type="submission" date="2012-04" db="EMBL/GenBank/DDBJ databases">
        <title>Complete genome sequence of Helicobacter cetorum strain MIT 00-7128.</title>
        <authorList>
            <person name="Kersulyte D."/>
            <person name="Berg D.E."/>
        </authorList>
    </citation>
    <scope>NUCLEOTIDE SEQUENCE [LARGE SCALE GENOMIC DNA]</scope>
    <source>
        <strain evidence="3">MIT 00-7128</strain>
    </source>
</reference>
<dbReference type="RefSeq" id="WP_014660319.1">
    <property type="nucleotide sequence ID" value="NC_017737.1"/>
</dbReference>
<accession>I0EKH7</accession>
<dbReference type="KEGG" id="hce:HCW_00765"/>
<protein>
    <recommendedName>
        <fullName evidence="4">Outer membrane protein</fullName>
    </recommendedName>
</protein>